<keyword evidence="1" id="KW-0732">Signal</keyword>
<gene>
    <name evidence="3" type="ORF">HGA08_00675</name>
</gene>
<evidence type="ECO:0000256" key="1">
    <source>
        <dbReference type="SAM" id="SignalP"/>
    </source>
</evidence>
<protein>
    <recommendedName>
        <fullName evidence="2">DUF8020 domain-containing protein</fullName>
    </recommendedName>
</protein>
<evidence type="ECO:0000313" key="4">
    <source>
        <dbReference type="Proteomes" id="UP000565711"/>
    </source>
</evidence>
<name>A0A846XNX9_9NOCA</name>
<reference evidence="3 4" key="1">
    <citation type="submission" date="2020-04" db="EMBL/GenBank/DDBJ databases">
        <title>MicrobeNet Type strains.</title>
        <authorList>
            <person name="Nicholson A.C."/>
        </authorList>
    </citation>
    <scope>NUCLEOTIDE SEQUENCE [LARGE SCALE GENOMIC DNA]</scope>
    <source>
        <strain evidence="3 4">JCM 12354</strain>
    </source>
</reference>
<evidence type="ECO:0000313" key="3">
    <source>
        <dbReference type="EMBL" id="NKY48723.1"/>
    </source>
</evidence>
<evidence type="ECO:0000259" key="2">
    <source>
        <dbReference type="Pfam" id="PF26059"/>
    </source>
</evidence>
<organism evidence="3 4">
    <name type="scientific">Nocardia vermiculata</name>
    <dbReference type="NCBI Taxonomy" id="257274"/>
    <lineage>
        <taxon>Bacteria</taxon>
        <taxon>Bacillati</taxon>
        <taxon>Actinomycetota</taxon>
        <taxon>Actinomycetes</taxon>
        <taxon>Mycobacteriales</taxon>
        <taxon>Nocardiaceae</taxon>
        <taxon>Nocardia</taxon>
    </lineage>
</organism>
<comment type="caution">
    <text evidence="3">The sequence shown here is derived from an EMBL/GenBank/DDBJ whole genome shotgun (WGS) entry which is preliminary data.</text>
</comment>
<accession>A0A846XNX9</accession>
<dbReference type="Proteomes" id="UP000565711">
    <property type="component" value="Unassembled WGS sequence"/>
</dbReference>
<dbReference type="InterPro" id="IPR058333">
    <property type="entry name" value="DUF8020"/>
</dbReference>
<dbReference type="EMBL" id="JAAXOP010000001">
    <property type="protein sequence ID" value="NKY48723.1"/>
    <property type="molecule type" value="Genomic_DNA"/>
</dbReference>
<proteinExistence type="predicted"/>
<keyword evidence="4" id="KW-1185">Reference proteome</keyword>
<dbReference type="AlphaFoldDB" id="A0A846XNX9"/>
<dbReference type="Pfam" id="PF26059">
    <property type="entry name" value="DUF8020"/>
    <property type="match status" value="1"/>
</dbReference>
<feature type="chain" id="PRO_5039510936" description="DUF8020 domain-containing protein" evidence="1">
    <location>
        <begin position="27"/>
        <end position="216"/>
    </location>
</feature>
<feature type="signal peptide" evidence="1">
    <location>
        <begin position="1"/>
        <end position="26"/>
    </location>
</feature>
<dbReference type="RefSeq" id="WP_067870138.1">
    <property type="nucleotide sequence ID" value="NZ_JAAXOP010000001.1"/>
</dbReference>
<sequence>MKLRKFAATSALVIAALGISTGTGSAAPAAPASADIHYTANVVDRSVVVKTDGGSLTTEGGQFQVRDVSGKVVGGFPLSYQHDGLEFPIAAQIAGNQATLTPSTDRAAAHPAPMLHDVASRDDLDSAMQSAINEMTMATSVGTLIGTAIGLAGGCVLGAAVGTPFLVLPGWIGGCLTGAALGAPLGAAAGLVTVGGVSGVLVAIEYFQRVNTPPAP</sequence>
<feature type="domain" description="DUF8020" evidence="2">
    <location>
        <begin position="35"/>
        <end position="104"/>
    </location>
</feature>